<dbReference type="EMBL" id="MU854413">
    <property type="protein sequence ID" value="KAK4039003.1"/>
    <property type="molecule type" value="Genomic_DNA"/>
</dbReference>
<organism evidence="16 17">
    <name type="scientific">Parachaetomium inaequale</name>
    <dbReference type="NCBI Taxonomy" id="2588326"/>
    <lineage>
        <taxon>Eukaryota</taxon>
        <taxon>Fungi</taxon>
        <taxon>Dikarya</taxon>
        <taxon>Ascomycota</taxon>
        <taxon>Pezizomycotina</taxon>
        <taxon>Sordariomycetes</taxon>
        <taxon>Sordariomycetidae</taxon>
        <taxon>Sordariales</taxon>
        <taxon>Chaetomiaceae</taxon>
        <taxon>Parachaetomium</taxon>
    </lineage>
</organism>
<protein>
    <recommendedName>
        <fullName evidence="18">Polyketide synthase</fullName>
    </recommendedName>
</protein>
<dbReference type="InterPro" id="IPR057326">
    <property type="entry name" value="KR_dom"/>
</dbReference>
<dbReference type="PROSITE" id="PS52004">
    <property type="entry name" value="KS3_2"/>
    <property type="match status" value="1"/>
</dbReference>
<dbReference type="InterPro" id="IPR000542">
    <property type="entry name" value="Carn_acyl_trans"/>
</dbReference>
<dbReference type="Gene3D" id="3.10.129.110">
    <property type="entry name" value="Polyketide synthase dehydratase"/>
    <property type="match status" value="1"/>
</dbReference>
<dbReference type="InterPro" id="IPR049552">
    <property type="entry name" value="PKS_DH_N"/>
</dbReference>
<dbReference type="Pfam" id="PF23297">
    <property type="entry name" value="ACP_SdgA_C"/>
    <property type="match status" value="1"/>
</dbReference>
<keyword evidence="9" id="KW-0012">Acyltransferase</keyword>
<evidence type="ECO:0008006" key="18">
    <source>
        <dbReference type="Google" id="ProtNLM"/>
    </source>
</evidence>
<dbReference type="Pfam" id="PF08242">
    <property type="entry name" value="Methyltransf_12"/>
    <property type="match status" value="1"/>
</dbReference>
<accession>A0AAN6PDP7</accession>
<feature type="domain" description="PKS/mFAS DH" evidence="15">
    <location>
        <begin position="950"/>
        <end position="1281"/>
    </location>
</feature>
<reference evidence="17" key="1">
    <citation type="journal article" date="2023" name="Mol. Phylogenet. Evol.">
        <title>Genome-scale phylogeny and comparative genomics of the fungal order Sordariales.</title>
        <authorList>
            <person name="Hensen N."/>
            <person name="Bonometti L."/>
            <person name="Westerberg I."/>
            <person name="Brannstrom I.O."/>
            <person name="Guillou S."/>
            <person name="Cros-Aarteil S."/>
            <person name="Calhoun S."/>
            <person name="Haridas S."/>
            <person name="Kuo A."/>
            <person name="Mondo S."/>
            <person name="Pangilinan J."/>
            <person name="Riley R."/>
            <person name="LaButti K."/>
            <person name="Andreopoulos B."/>
            <person name="Lipzen A."/>
            <person name="Chen C."/>
            <person name="Yan M."/>
            <person name="Daum C."/>
            <person name="Ng V."/>
            <person name="Clum A."/>
            <person name="Steindorff A."/>
            <person name="Ohm R.A."/>
            <person name="Martin F."/>
            <person name="Silar P."/>
            <person name="Natvig D.O."/>
            <person name="Lalanne C."/>
            <person name="Gautier V."/>
            <person name="Ament-Velasquez S.L."/>
            <person name="Kruys A."/>
            <person name="Hutchinson M.I."/>
            <person name="Powell A.J."/>
            <person name="Barry K."/>
            <person name="Miller A.N."/>
            <person name="Grigoriev I.V."/>
            <person name="Debuchy R."/>
            <person name="Gladieux P."/>
            <person name="Hiltunen Thoren M."/>
            <person name="Johannesson H."/>
        </authorList>
    </citation>
    <scope>NUCLEOTIDE SEQUENCE [LARGE SCALE GENOMIC DNA]</scope>
    <source>
        <strain evidence="17">CBS 284.82</strain>
    </source>
</reference>
<dbReference type="InterPro" id="IPR049551">
    <property type="entry name" value="PKS_DH_C"/>
</dbReference>
<keyword evidence="5" id="KW-0677">Repeat</keyword>
<evidence type="ECO:0000256" key="11">
    <source>
        <dbReference type="PROSITE-ProRule" id="PRU01363"/>
    </source>
</evidence>
<dbReference type="Gene3D" id="3.40.366.10">
    <property type="entry name" value="Malonyl-Coenzyme A Acyl Carrier Protein, domain 2"/>
    <property type="match status" value="1"/>
</dbReference>
<dbReference type="InterPro" id="IPR020807">
    <property type="entry name" value="PKS_DH"/>
</dbReference>
<evidence type="ECO:0000256" key="2">
    <source>
        <dbReference type="ARBA" id="ARBA00022450"/>
    </source>
</evidence>
<evidence type="ECO:0000256" key="12">
    <source>
        <dbReference type="SAM" id="MobiDB-lite"/>
    </source>
</evidence>
<dbReference type="SMART" id="SM00826">
    <property type="entry name" value="PKS_DH"/>
    <property type="match status" value="1"/>
</dbReference>
<dbReference type="InterPro" id="IPR036291">
    <property type="entry name" value="NAD(P)-bd_dom_sf"/>
</dbReference>
<dbReference type="CDD" id="cd00833">
    <property type="entry name" value="PKS"/>
    <property type="match status" value="1"/>
</dbReference>
<keyword evidence="2" id="KW-0596">Phosphopantetheine</keyword>
<dbReference type="GO" id="GO:0044550">
    <property type="term" value="P:secondary metabolite biosynthetic process"/>
    <property type="evidence" value="ECO:0007669"/>
    <property type="project" value="TreeGrafter"/>
</dbReference>
<dbReference type="SUPFAM" id="SSF51735">
    <property type="entry name" value="NAD(P)-binding Rossmann-fold domains"/>
    <property type="match status" value="2"/>
</dbReference>
<evidence type="ECO:0000259" key="14">
    <source>
        <dbReference type="PROSITE" id="PS52004"/>
    </source>
</evidence>
<keyword evidence="3" id="KW-0597">Phosphoprotein</keyword>
<dbReference type="Pfam" id="PF23114">
    <property type="entry name" value="NAD-bd_HRPKS_sdrA"/>
    <property type="match status" value="1"/>
</dbReference>
<dbReference type="SMART" id="SM00825">
    <property type="entry name" value="PKS_KS"/>
    <property type="match status" value="1"/>
</dbReference>
<dbReference type="InterPro" id="IPR020806">
    <property type="entry name" value="PKS_PP-bd"/>
</dbReference>
<dbReference type="InterPro" id="IPR013217">
    <property type="entry name" value="Methyltransf_12"/>
</dbReference>
<dbReference type="InterPro" id="IPR020843">
    <property type="entry name" value="ER"/>
</dbReference>
<dbReference type="GO" id="GO:0031177">
    <property type="term" value="F:phosphopantetheine binding"/>
    <property type="evidence" value="ECO:0007669"/>
    <property type="project" value="InterPro"/>
</dbReference>
<evidence type="ECO:0000313" key="17">
    <source>
        <dbReference type="Proteomes" id="UP001303115"/>
    </source>
</evidence>
<feature type="domain" description="Ketosynthase family 3 (KS3)" evidence="14">
    <location>
        <begin position="4"/>
        <end position="431"/>
    </location>
</feature>
<dbReference type="SUPFAM" id="SSF55048">
    <property type="entry name" value="Probable ACP-binding domain of malonyl-CoA ACP transacylase"/>
    <property type="match status" value="1"/>
</dbReference>
<evidence type="ECO:0000256" key="1">
    <source>
        <dbReference type="ARBA" id="ARBA00005232"/>
    </source>
</evidence>
<dbReference type="InterPro" id="IPR016036">
    <property type="entry name" value="Malonyl_transacylase_ACP-bd"/>
</dbReference>
<dbReference type="SMART" id="SM00829">
    <property type="entry name" value="PKS_ER"/>
    <property type="match status" value="1"/>
</dbReference>
<dbReference type="Pfam" id="PF08659">
    <property type="entry name" value="KR"/>
    <property type="match status" value="1"/>
</dbReference>
<dbReference type="InterPro" id="IPR023213">
    <property type="entry name" value="CAT-like_dom_sf"/>
</dbReference>
<dbReference type="InterPro" id="IPR029063">
    <property type="entry name" value="SAM-dependent_MTases_sf"/>
</dbReference>
<dbReference type="Gene3D" id="3.30.559.10">
    <property type="entry name" value="Chloramphenicol acetyltransferase-like domain"/>
    <property type="match status" value="1"/>
</dbReference>
<dbReference type="PROSITE" id="PS50075">
    <property type="entry name" value="CARRIER"/>
    <property type="match status" value="1"/>
</dbReference>
<feature type="active site" description="Proton donor; for dehydratase activity" evidence="11">
    <location>
        <position position="1190"/>
    </location>
</feature>
<keyword evidence="8" id="KW-0511">Multifunctional enzyme</keyword>
<gene>
    <name evidence="16" type="ORF">C8A01DRAFT_37051</name>
</gene>
<dbReference type="SUPFAM" id="SSF47336">
    <property type="entry name" value="ACP-like"/>
    <property type="match status" value="1"/>
</dbReference>
<sequence length="3203" mass="350282">MADPEPIAIIGMGCRLPGNIGSPEDLWRLLREGGSGWRLVPADRWNADSFYHPDATSIQAYNTKSGYFLTQDVADFDSRFFGFGSHEADVTDPQQRILLETTYEALENAGLPIESLRGSDTAVFAALFARDYDRMGYKNLETLSKFHIGGTGEAIIANRISHFFDLRGMSMTIDTGCSGSLVALHEACIALRTGQSRMAIVGGTEILLHPDQNVSMSSGGMLNSEGKCFTFDSRGAGYGRGEGVAAVVVKRLKDALQDGDTVHAVIRNSGANQDGKTNGVTLPNPDAQEALIRTVYAAAGLDPVETLYVEAHGTGTEVGDNAEVQSLGNVFGEKPRARNLYVGSVKTNIGHLEAASGLAGLIKAVLVLKKQQIPPNLNYIEPKPGLRLDERQISVPLELLPLVPDGETGAVRVSLNSFGYGGTNCHVILESLDQFLSGTSTSSTNGAVSHLTANGSHGTNGINTSNGTNGANGTHAAPAAGMPLVFPLSASSEAALDAMPGQIRKWLAGRDISESDLRDLSYTLSSRRSLFKWRKAFVASDLAQLTTALDEPKISKTRAAPSANIAFVFTGQGAQWAGMGAELIASSHTFKESIQESSRILKDLGCEWDLVQELSKPGAESRINESELAQPTTTILQMALVDMLTQFGVRPKSVVGHSSGEIAAAYAVGALTREGAIMCSFFRGRQSAVAKKLNALPGSMLATGYGEQAALQTLKAANLDSDKGRVTVACINSPASTTLSGDEPAIDYIQDMLIAGGVFARKLKVETAYHSHHMEKVAASYFQSLGELATFEAQEGVEFFSSVTGAVKTSGFGPAYWVENLVSQVRFNDAMTALVHRMADTGSRDAANILIEIGPHAALQGPINQILSTISGFKATYVAPLSRGKNSADSFSATTGRLFELGAKVDFSSLFTEPSHVLGDLPPYPWDHRVKHWAESRLSRDHRLRQFPYHDLLGVYDVMSPIDEPRWRHHLSVQRLPWLKDHVVDGMVIFPGAGYSTMGVEAMKQLVQMQNPGSDMKIAKTIMRDVRIARPIILPEESTDGPGEDIEVQLILSPSKTSENSPWYSVRILSLQADQTWAEHVSGTIRVELESAAKPDAAAGVFGEEHKAPIEEAFEALERIQSRAQEKMDMSTFYDDRRTAGNDWGASFALLTEAYIGPGVAFSKLNIPDMAQWMPFGYFQPHLIHPTTLDASNHMLPAIFHREITNAPLMPVTTEESVFYSHLSSKPGDEMVVAMELKAEGKSAARGNVWAFQHDATTGNLALVSSVRGLLMRAVGEEANAGSSGPFERKHNYQVYWNDDPDLLTESSFARLVEPHVAKGSAFLDQLSITEKATTIYLGDVKDMPMILAPETAPLPHLCEFSRWISDFVNSDACREVYESLREEDERAETLDKSARSGIEGEMLGRIGRNLPAILTNSVNPLELLVADNLLERFYKEGPFKPLYMQMVQYMGLLTNKNPEMKVIEIGAGTGSATLPLFVAMGDDAPDLIQSYTYTDISSGFFETAKDRLERWKSVIEYKTLDISRDPVEQGFEANTYDLVVASNVLHATRSMRETMDHVRKLLKPGGRLLLVEVNRSTAVVSRILGTIFGTLPGWWEFEDGRKDSPLLTNNEWHELLLATSFGGVEFASPDCDGPLARTSFIVSKAIEERNVAEPIPTPDSVSVIFNPASAVGLSAGDALSSAFKEKGLSSAGYTWDTLPAVEQDAAGAAMYVVLDSANSTVLENPSADMFGRFQNLLVNCRNIVWITFQEEGGPQVAPIKALVSGLARVVRRENEGIKFITVEVRDPVRQGDDVARLVQEVLRVSQLLLSSETEHRVTDDEEFALSCDRLLIPRVYADKQFNQWTDLVNGRGHLSPHPFKDPNLPLKMEMGAPGLLSSIHFVHDTVPSSPLSSEQIQIDSQAFGINFRDVFVALGQLSLATFMGECAGVVTAVGAGEFVQRTYKVGDRVVGMHAQPFSSYARLSGYEAHVLPDNVSFAEAASIQVVFTTVYYSLVNVARLEPGQTVLIHAGSGGVGQAAIQLARHLGAEVFVTVGSEEKKQFLIKDYGIPESHILSSRATPSDFKRHLMRQTGNRGVDVVLNSMSGEMLAESWDCVASFGYHIELGKADIDKNRYISMAPFKRNVTFASVDLVVISQERPKVFYDVLDKVIALFSQGVLKAVHPLNVFPIDRLESAFRLISERKHLGKVVLNFESDTKVQATLPSPPSVQLKADGTYIIAGGLGDIGRMLVKHLATRGAGHIVTLSRRNLGDEERVAWEAEVEKLGARLHVVQCDITDEQSVQKTAEYCRQSLPPVRGLFHAGMVLKDRPLVKMTPEEWNSVLAPKVFGTWNLDKAFASPDLDFFVTLASLAGTLGNPGQSNYSAANAFQDYFVTHHERTNPTRYVSVDLPLVDETSAITAMKAENRDFVGKGSILFDVRELLQLMDYAMNPSVELNRPFFHALMGFDRQSMKIGSGDYVWAAMFRTIPRLQASDANDYGNSGVKRDVEGLLRSATTFDEAVKVITETTIEKFVAFLNLEADDVGPDQALSSFGLDSLVSIELKNWMVRTFKVTLQASELTSAPSITHLAETLASRSKILPANISKQGQNEESKQAEPAETQGHFQDVAQAASQPNGTDVKGFECCALPAKEARQPVPPLDEAMQNHIQNIAHFALSDDEVEGLRTAVREFTAPDSTGQQVYHAIQKDALDPEVGNWVSRHLAEDFHLRMRQALQYTNFMAINHPSSVPHTQAERAALLAMTAFQFKKDIDNGKVEALFIMDTPVCRAPLQWLFNTYRRPQIGMDEMKKGAGDYCVVLRRGRLFQVPLQDGEAPASFETLRSAMTAILEHVQDEGTWAGILTSDNRDSWARIRNELLAASPANAHYFQTIEDAAFAINLDDNSPVGYADQAKQSKLGDGFNRWHDKPLQFVITANGNSGVIVEHSYLDGTTPAPLYDRIRDAIATYKPSTTDSLPTTPAPQEIPLTLPPNLATHITTLRDRWLEASASRDFVSFPLPTLGAHLLGANKVPIKGGYDLLCQLALYLYHGRRITPNWQPVMLAHFHAGRHDMVQLASGPVRAFCEAAAASVSEDDAVPAQQKRTLMLEAARDVSRRVTEAKDGRGFYRLFTVMEQQWPAGVPKAGVFDDPLLKRGMDFTAVSNINHASVESVTTPLDPSVLRLRYTIRDDHALISLNCPVGTSEKLIQSVNEAAVIIRDLSLAR</sequence>
<dbReference type="Pfam" id="PF00755">
    <property type="entry name" value="Carn_acyltransf"/>
    <property type="match status" value="1"/>
</dbReference>
<dbReference type="InterPro" id="IPR042231">
    <property type="entry name" value="Cho/carn_acyl_trans_2"/>
</dbReference>
<keyword evidence="4" id="KW-0808">Transferase</keyword>
<dbReference type="FunFam" id="3.40.50.720:FF:000209">
    <property type="entry name" value="Polyketide synthase Pks12"/>
    <property type="match status" value="1"/>
</dbReference>
<dbReference type="InterPro" id="IPR056501">
    <property type="entry name" value="NAD-bd_HRPKS_sdrA"/>
</dbReference>
<dbReference type="SMART" id="SM00823">
    <property type="entry name" value="PKS_PP"/>
    <property type="match status" value="1"/>
</dbReference>
<evidence type="ECO:0000256" key="3">
    <source>
        <dbReference type="ARBA" id="ARBA00022553"/>
    </source>
</evidence>
<dbReference type="PROSITE" id="PS00440">
    <property type="entry name" value="ACYLTRANSF_C_2"/>
    <property type="match status" value="1"/>
</dbReference>
<dbReference type="PANTHER" id="PTHR43775:SF22">
    <property type="entry name" value="SYNTHASE, PUTATIVE (JCVI)-RELATED"/>
    <property type="match status" value="1"/>
</dbReference>
<feature type="region of interest" description="C-terminal hotdog fold" evidence="11">
    <location>
        <begin position="1125"/>
        <end position="1281"/>
    </location>
</feature>
<dbReference type="Pfam" id="PF21089">
    <property type="entry name" value="PKS_DH_N"/>
    <property type="match status" value="1"/>
</dbReference>
<evidence type="ECO:0000256" key="4">
    <source>
        <dbReference type="ARBA" id="ARBA00022679"/>
    </source>
</evidence>
<dbReference type="Pfam" id="PF14765">
    <property type="entry name" value="PS-DH"/>
    <property type="match status" value="1"/>
</dbReference>
<dbReference type="InterPro" id="IPR020841">
    <property type="entry name" value="PKS_Beta-ketoAc_synthase_dom"/>
</dbReference>
<dbReference type="Gene3D" id="1.10.1200.10">
    <property type="entry name" value="ACP-like"/>
    <property type="match status" value="1"/>
</dbReference>
<dbReference type="SUPFAM" id="SSF53335">
    <property type="entry name" value="S-adenosyl-L-methionine-dependent methyltransferases"/>
    <property type="match status" value="1"/>
</dbReference>
<dbReference type="Gene3D" id="3.30.559.70">
    <property type="entry name" value="Choline/Carnitine o-acyltransferase, domain 2"/>
    <property type="match status" value="1"/>
</dbReference>
<keyword evidence="6" id="KW-0521">NADP</keyword>
<proteinExistence type="inferred from homology"/>
<dbReference type="InterPro" id="IPR009081">
    <property type="entry name" value="PP-bd_ACP"/>
</dbReference>
<evidence type="ECO:0000256" key="10">
    <source>
        <dbReference type="PIRSR" id="PIRSR600542-1"/>
    </source>
</evidence>
<dbReference type="SMART" id="SM00822">
    <property type="entry name" value="PKS_KR"/>
    <property type="match status" value="1"/>
</dbReference>
<dbReference type="PROSITE" id="PS01162">
    <property type="entry name" value="QOR_ZETA_CRYSTAL"/>
    <property type="match status" value="1"/>
</dbReference>
<feature type="region of interest" description="Disordered" evidence="12">
    <location>
        <begin position="455"/>
        <end position="474"/>
    </location>
</feature>
<dbReference type="InterPro" id="IPR002364">
    <property type="entry name" value="Quin_OxRdtase/zeta-crystal_CS"/>
</dbReference>
<dbReference type="InterPro" id="IPR036736">
    <property type="entry name" value="ACP-like_sf"/>
</dbReference>
<dbReference type="InterPro" id="IPR016035">
    <property type="entry name" value="Acyl_Trfase/lysoPLipase"/>
</dbReference>
<comment type="similarity">
    <text evidence="1">Belongs to the carnitine/choline acetyltransferase family.</text>
</comment>
<dbReference type="SMART" id="SM00827">
    <property type="entry name" value="PKS_AT"/>
    <property type="match status" value="1"/>
</dbReference>
<dbReference type="CDD" id="cd05195">
    <property type="entry name" value="enoyl_red"/>
    <property type="match status" value="1"/>
</dbReference>
<evidence type="ECO:0000313" key="16">
    <source>
        <dbReference type="EMBL" id="KAK4039003.1"/>
    </source>
</evidence>
<evidence type="ECO:0000256" key="6">
    <source>
        <dbReference type="ARBA" id="ARBA00022857"/>
    </source>
</evidence>
<dbReference type="Pfam" id="PF00109">
    <property type="entry name" value="ketoacyl-synt"/>
    <property type="match status" value="1"/>
</dbReference>
<dbReference type="Gene3D" id="3.40.50.720">
    <property type="entry name" value="NAD(P)-binding Rossmann-like Domain"/>
    <property type="match status" value="1"/>
</dbReference>
<dbReference type="InterPro" id="IPR049900">
    <property type="entry name" value="PKS_mFAS_DH"/>
</dbReference>
<dbReference type="InterPro" id="IPR014043">
    <property type="entry name" value="Acyl_transferase_dom"/>
</dbReference>
<evidence type="ECO:0000256" key="8">
    <source>
        <dbReference type="ARBA" id="ARBA00023268"/>
    </source>
</evidence>
<dbReference type="Pfam" id="PF22336">
    <property type="entry name" value="RhiE-like_linker"/>
    <property type="match status" value="1"/>
</dbReference>
<dbReference type="InterPro" id="IPR054514">
    <property type="entry name" value="RhiE-like_linker"/>
</dbReference>
<keyword evidence="7" id="KW-0560">Oxidoreductase</keyword>
<evidence type="ECO:0000256" key="7">
    <source>
        <dbReference type="ARBA" id="ARBA00023002"/>
    </source>
</evidence>
<keyword evidence="17" id="KW-1185">Reference proteome</keyword>
<evidence type="ECO:0000256" key="9">
    <source>
        <dbReference type="ARBA" id="ARBA00023315"/>
    </source>
</evidence>
<dbReference type="InterPro" id="IPR039551">
    <property type="entry name" value="Cho/carn_acyl_trans"/>
</dbReference>
<dbReference type="InterPro" id="IPR050091">
    <property type="entry name" value="PKS_NRPS_Biosynth_Enz"/>
</dbReference>
<dbReference type="Gene3D" id="3.40.50.150">
    <property type="entry name" value="Vaccinia Virus protein VP39"/>
    <property type="match status" value="1"/>
</dbReference>
<dbReference type="GO" id="GO:1901336">
    <property type="term" value="P:lactone biosynthetic process"/>
    <property type="evidence" value="ECO:0007669"/>
    <property type="project" value="UniProtKB-ARBA"/>
</dbReference>
<dbReference type="SUPFAM" id="SSF53901">
    <property type="entry name" value="Thiolase-like"/>
    <property type="match status" value="1"/>
</dbReference>
<dbReference type="PROSITE" id="PS52019">
    <property type="entry name" value="PKS_MFAS_DH"/>
    <property type="match status" value="1"/>
</dbReference>
<dbReference type="InterPro" id="IPR011032">
    <property type="entry name" value="GroES-like_sf"/>
</dbReference>
<dbReference type="Pfam" id="PF02801">
    <property type="entry name" value="Ketoacyl-synt_C"/>
    <property type="match status" value="1"/>
</dbReference>
<feature type="region of interest" description="N-terminal hotdog fold" evidence="11">
    <location>
        <begin position="950"/>
        <end position="1092"/>
    </location>
</feature>
<feature type="domain" description="Carrier" evidence="13">
    <location>
        <begin position="2504"/>
        <end position="2578"/>
    </location>
</feature>
<dbReference type="InterPro" id="IPR014030">
    <property type="entry name" value="Ketoacyl_synth_N"/>
</dbReference>
<dbReference type="PANTHER" id="PTHR43775">
    <property type="entry name" value="FATTY ACID SYNTHASE"/>
    <property type="match status" value="1"/>
</dbReference>
<dbReference type="CDD" id="cd02440">
    <property type="entry name" value="AdoMet_MTases"/>
    <property type="match status" value="1"/>
</dbReference>
<dbReference type="Gene3D" id="3.30.70.3290">
    <property type="match status" value="1"/>
</dbReference>
<dbReference type="InterPro" id="IPR016039">
    <property type="entry name" value="Thiolase-like"/>
</dbReference>
<evidence type="ECO:0000259" key="13">
    <source>
        <dbReference type="PROSITE" id="PS50075"/>
    </source>
</evidence>
<comment type="caution">
    <text evidence="16">The sequence shown here is derived from an EMBL/GenBank/DDBJ whole genome shotgun (WGS) entry which is preliminary data.</text>
</comment>
<dbReference type="GO" id="GO:0004312">
    <property type="term" value="F:fatty acid synthase activity"/>
    <property type="evidence" value="ECO:0007669"/>
    <property type="project" value="TreeGrafter"/>
</dbReference>
<dbReference type="Pfam" id="PF13602">
    <property type="entry name" value="ADH_zinc_N_2"/>
    <property type="match status" value="1"/>
</dbReference>
<evidence type="ECO:0000259" key="15">
    <source>
        <dbReference type="PROSITE" id="PS52019"/>
    </source>
</evidence>
<dbReference type="InterPro" id="IPR013968">
    <property type="entry name" value="PKS_KR"/>
</dbReference>
<dbReference type="InterPro" id="IPR001227">
    <property type="entry name" value="Ac_transferase_dom_sf"/>
</dbReference>
<feature type="active site" description="Proton acceptor; for dehydratase activity" evidence="11">
    <location>
        <position position="982"/>
    </location>
</feature>
<dbReference type="GO" id="GO:0016491">
    <property type="term" value="F:oxidoreductase activity"/>
    <property type="evidence" value="ECO:0007669"/>
    <property type="project" value="UniProtKB-KW"/>
</dbReference>
<evidence type="ECO:0000256" key="5">
    <source>
        <dbReference type="ARBA" id="ARBA00022737"/>
    </source>
</evidence>
<dbReference type="SUPFAM" id="SSF52777">
    <property type="entry name" value="CoA-dependent acyltransferases"/>
    <property type="match status" value="2"/>
</dbReference>
<dbReference type="Proteomes" id="UP001303115">
    <property type="component" value="Unassembled WGS sequence"/>
</dbReference>
<dbReference type="InterPro" id="IPR014031">
    <property type="entry name" value="Ketoacyl_synth_C"/>
</dbReference>
<dbReference type="GO" id="GO:0008270">
    <property type="term" value="F:zinc ion binding"/>
    <property type="evidence" value="ECO:0007669"/>
    <property type="project" value="InterPro"/>
</dbReference>
<dbReference type="InterPro" id="IPR042104">
    <property type="entry name" value="PKS_dehydratase_sf"/>
</dbReference>
<dbReference type="Gene3D" id="3.90.180.10">
    <property type="entry name" value="Medium-chain alcohol dehydrogenases, catalytic domain"/>
    <property type="match status" value="1"/>
</dbReference>
<dbReference type="Gene3D" id="3.40.47.10">
    <property type="match status" value="1"/>
</dbReference>
<dbReference type="GO" id="GO:0006633">
    <property type="term" value="P:fatty acid biosynthetic process"/>
    <property type="evidence" value="ECO:0007669"/>
    <property type="project" value="TreeGrafter"/>
</dbReference>
<dbReference type="Pfam" id="PF00698">
    <property type="entry name" value="Acyl_transf_1"/>
    <property type="match status" value="1"/>
</dbReference>
<dbReference type="SUPFAM" id="SSF50129">
    <property type="entry name" value="GroES-like"/>
    <property type="match status" value="1"/>
</dbReference>
<dbReference type="SUPFAM" id="SSF52151">
    <property type="entry name" value="FabD/lysophospholipase-like"/>
    <property type="match status" value="1"/>
</dbReference>
<name>A0AAN6PDP7_9PEZI</name>
<feature type="active site" description="Proton acceptor" evidence="10">
    <location>
        <position position="2925"/>
    </location>
</feature>